<name>A0A5J4T828_9EUKA</name>
<dbReference type="PANTHER" id="PTHR14465">
    <property type="entry name" value="IQ DOMAIN-CONTAINING PROTEIN H"/>
    <property type="match status" value="1"/>
</dbReference>
<dbReference type="AlphaFoldDB" id="A0A5J4T828"/>
<dbReference type="InterPro" id="IPR000048">
    <property type="entry name" value="IQ_motif_EF-hand-BS"/>
</dbReference>
<evidence type="ECO:0000313" key="2">
    <source>
        <dbReference type="EMBL" id="KAA6354122.1"/>
    </source>
</evidence>
<dbReference type="Gene3D" id="1.20.5.190">
    <property type="match status" value="1"/>
</dbReference>
<feature type="compositionally biased region" description="Polar residues" evidence="1">
    <location>
        <begin position="161"/>
        <end position="170"/>
    </location>
</feature>
<protein>
    <submittedName>
        <fullName evidence="2">Uncharacterized protein</fullName>
    </submittedName>
</protein>
<dbReference type="OrthoDB" id="2117703at2759"/>
<accession>A0A5J4T828</accession>
<dbReference type="PROSITE" id="PS50096">
    <property type="entry name" value="IQ"/>
    <property type="match status" value="1"/>
</dbReference>
<comment type="caution">
    <text evidence="2">The sequence shown here is derived from an EMBL/GenBank/DDBJ whole genome shotgun (WGS) entry which is preliminary data.</text>
</comment>
<evidence type="ECO:0000313" key="3">
    <source>
        <dbReference type="Proteomes" id="UP000324800"/>
    </source>
</evidence>
<proteinExistence type="predicted"/>
<sequence>FSRLSYGVIMDCIVNIDDVRAILKRPGQKFKGKDKERKAAITIQSQIRMFVQRSKYNRISRKGLAATKIQRRFRAFQIRLAFLAKMEQVLRSREEQFDFLQEQLYAEWSDIKRRKHVHIHLPSIGWDERIRKSVDTRTHVSFPLTNDPNQLKVTTKKKDGSQTNTSSNSSPYGALNILEITQGSQQTPDSLLFQLFPSLQNGEFSRLLDLKDPLVDVILISPLPLPNEVLSYIKKLLSAVPAVSVTTTVNVLQGKKGEQDTELTASSNYTAISAVSNVDSRLRVIVPENASIFPSYLPLSLQVLLSPQCIKKIRGYTVG</sequence>
<dbReference type="Proteomes" id="UP000324800">
    <property type="component" value="Unassembled WGS sequence"/>
</dbReference>
<dbReference type="SMART" id="SM00015">
    <property type="entry name" value="IQ"/>
    <property type="match status" value="2"/>
</dbReference>
<feature type="compositionally biased region" description="Polar residues" evidence="1">
    <location>
        <begin position="143"/>
        <end position="153"/>
    </location>
</feature>
<feature type="non-terminal residue" evidence="2">
    <location>
        <position position="319"/>
    </location>
</feature>
<feature type="non-terminal residue" evidence="2">
    <location>
        <position position="1"/>
    </location>
</feature>
<dbReference type="Pfam" id="PF00612">
    <property type="entry name" value="IQ"/>
    <property type="match status" value="2"/>
</dbReference>
<feature type="region of interest" description="Disordered" evidence="1">
    <location>
        <begin position="141"/>
        <end position="170"/>
    </location>
</feature>
<organism evidence="2 3">
    <name type="scientific">Streblomastix strix</name>
    <dbReference type="NCBI Taxonomy" id="222440"/>
    <lineage>
        <taxon>Eukaryota</taxon>
        <taxon>Metamonada</taxon>
        <taxon>Preaxostyla</taxon>
        <taxon>Oxymonadida</taxon>
        <taxon>Streblomastigidae</taxon>
        <taxon>Streblomastix</taxon>
    </lineage>
</organism>
<dbReference type="InterPro" id="IPR038752">
    <property type="entry name" value="IQCH"/>
</dbReference>
<reference evidence="2 3" key="1">
    <citation type="submission" date="2019-03" db="EMBL/GenBank/DDBJ databases">
        <title>Single cell metagenomics reveals metabolic interactions within the superorganism composed of flagellate Streblomastix strix and complex community of Bacteroidetes bacteria on its surface.</title>
        <authorList>
            <person name="Treitli S.C."/>
            <person name="Kolisko M."/>
            <person name="Husnik F."/>
            <person name="Keeling P."/>
            <person name="Hampl V."/>
        </authorList>
    </citation>
    <scope>NUCLEOTIDE SEQUENCE [LARGE SCALE GENOMIC DNA]</scope>
    <source>
        <strain evidence="2">ST1C</strain>
    </source>
</reference>
<gene>
    <name evidence="2" type="ORF">EZS28_050351</name>
</gene>
<evidence type="ECO:0000256" key="1">
    <source>
        <dbReference type="SAM" id="MobiDB-lite"/>
    </source>
</evidence>
<dbReference type="EMBL" id="SNRW01036876">
    <property type="protein sequence ID" value="KAA6354122.1"/>
    <property type="molecule type" value="Genomic_DNA"/>
</dbReference>
<dbReference type="PANTHER" id="PTHR14465:SF0">
    <property type="entry name" value="IQ DOMAIN-CONTAINING PROTEIN H"/>
    <property type="match status" value="1"/>
</dbReference>